<evidence type="ECO:0000259" key="14">
    <source>
        <dbReference type="Pfam" id="PF01225"/>
    </source>
</evidence>
<comment type="function">
    <text evidence="12">Catalyzes the addition of meso-diaminopimelic acid to the nucleotide precursor UDP-N-acetylmuramoyl-L-alanyl-D-glutamate (UMAG) in the biosynthesis of bacterial cell-wall peptidoglycan.</text>
</comment>
<feature type="binding site" evidence="12">
    <location>
        <position position="451"/>
    </location>
    <ligand>
        <name>meso-2,6-diaminopimelate</name>
        <dbReference type="ChEBI" id="CHEBI:57791"/>
    </ligand>
</feature>
<comment type="caution">
    <text evidence="17">The sequence shown here is derived from an EMBL/GenBank/DDBJ whole genome shotgun (WGS) entry which is preliminary data.</text>
</comment>
<evidence type="ECO:0000256" key="6">
    <source>
        <dbReference type="ARBA" id="ARBA00022741"/>
    </source>
</evidence>
<dbReference type="InterPro" id="IPR005761">
    <property type="entry name" value="UDP-N-AcMur-Glu-dNH2Pim_ligase"/>
</dbReference>
<dbReference type="Gene3D" id="3.90.190.20">
    <property type="entry name" value="Mur ligase, C-terminal domain"/>
    <property type="match status" value="1"/>
</dbReference>
<dbReference type="Proteomes" id="UP000824109">
    <property type="component" value="Unassembled WGS sequence"/>
</dbReference>
<keyword evidence="10 12" id="KW-0131">Cell cycle</keyword>
<dbReference type="Pfam" id="PF02875">
    <property type="entry name" value="Mur_ligase_C"/>
    <property type="match status" value="1"/>
</dbReference>
<keyword evidence="7 12" id="KW-0067">ATP-binding</keyword>
<evidence type="ECO:0000256" key="9">
    <source>
        <dbReference type="ARBA" id="ARBA00022984"/>
    </source>
</evidence>
<dbReference type="InterPro" id="IPR000713">
    <property type="entry name" value="Mur_ligase_N"/>
</dbReference>
<feature type="domain" description="Mur ligase N-terminal catalytic" evidence="14">
    <location>
        <begin position="19"/>
        <end position="91"/>
    </location>
</feature>
<organism evidence="17 18">
    <name type="scientific">Candidatus Ornithomonoglobus merdipullorum</name>
    <dbReference type="NCBI Taxonomy" id="2840895"/>
    <lineage>
        <taxon>Bacteria</taxon>
        <taxon>Bacillati</taxon>
        <taxon>Bacillota</taxon>
        <taxon>Clostridia</taxon>
        <taxon>Candidatus Ornithomonoglobus</taxon>
    </lineage>
</organism>
<dbReference type="InterPro" id="IPR004101">
    <property type="entry name" value="Mur_ligase_C"/>
</dbReference>
<feature type="binding site" evidence="12">
    <location>
        <position position="177"/>
    </location>
    <ligand>
        <name>UDP-N-acetyl-alpha-D-muramoyl-L-alanyl-D-glutamate</name>
        <dbReference type="ChEBI" id="CHEBI:83900"/>
    </ligand>
</feature>
<evidence type="ECO:0000259" key="16">
    <source>
        <dbReference type="Pfam" id="PF08245"/>
    </source>
</evidence>
<comment type="pathway">
    <text evidence="1 12 13">Cell wall biogenesis; peptidoglycan biosynthesis.</text>
</comment>
<dbReference type="GO" id="GO:0004326">
    <property type="term" value="F:tetrahydrofolylpolyglutamate synthase activity"/>
    <property type="evidence" value="ECO:0007669"/>
    <property type="project" value="InterPro"/>
</dbReference>
<evidence type="ECO:0000259" key="15">
    <source>
        <dbReference type="Pfam" id="PF02875"/>
    </source>
</evidence>
<comment type="caution">
    <text evidence="12">Lacks conserved residue(s) required for the propagation of feature annotation.</text>
</comment>
<evidence type="ECO:0000256" key="13">
    <source>
        <dbReference type="RuleBase" id="RU004135"/>
    </source>
</evidence>
<evidence type="ECO:0000256" key="5">
    <source>
        <dbReference type="ARBA" id="ARBA00022618"/>
    </source>
</evidence>
<evidence type="ECO:0000256" key="4">
    <source>
        <dbReference type="ARBA" id="ARBA00022598"/>
    </source>
</evidence>
<proteinExistence type="inferred from homology"/>
<dbReference type="GO" id="GO:0005737">
    <property type="term" value="C:cytoplasm"/>
    <property type="evidence" value="ECO:0007669"/>
    <property type="project" value="UniProtKB-SubCell"/>
</dbReference>
<comment type="similarity">
    <text evidence="2 12">Belongs to the MurCDEF family. MurE subfamily.</text>
</comment>
<dbReference type="GO" id="GO:0071555">
    <property type="term" value="P:cell wall organization"/>
    <property type="evidence" value="ECO:0007669"/>
    <property type="project" value="UniProtKB-KW"/>
</dbReference>
<dbReference type="NCBIfam" id="TIGR01085">
    <property type="entry name" value="murE"/>
    <property type="match status" value="1"/>
</dbReference>
<dbReference type="EMBL" id="DVNB01000096">
    <property type="protein sequence ID" value="HIU58004.1"/>
    <property type="molecule type" value="Genomic_DNA"/>
</dbReference>
<dbReference type="HAMAP" id="MF_00208">
    <property type="entry name" value="MurE"/>
    <property type="match status" value="1"/>
</dbReference>
<evidence type="ECO:0000256" key="10">
    <source>
        <dbReference type="ARBA" id="ARBA00023306"/>
    </source>
</evidence>
<dbReference type="PANTHER" id="PTHR23135">
    <property type="entry name" value="MUR LIGASE FAMILY MEMBER"/>
    <property type="match status" value="1"/>
</dbReference>
<feature type="short sequence motif" description="Meso-diaminopimelate recognition motif" evidence="12">
    <location>
        <begin position="399"/>
        <end position="402"/>
    </location>
</feature>
<dbReference type="GO" id="GO:0051301">
    <property type="term" value="P:cell division"/>
    <property type="evidence" value="ECO:0007669"/>
    <property type="project" value="UniProtKB-KW"/>
</dbReference>
<comment type="catalytic activity">
    <reaction evidence="12">
        <text>UDP-N-acetyl-alpha-D-muramoyl-L-alanyl-D-glutamate + meso-2,6-diaminopimelate + ATP = UDP-N-acetyl-alpha-D-muramoyl-L-alanyl-gamma-D-glutamyl-meso-2,6-diaminopimelate + ADP + phosphate + H(+)</text>
        <dbReference type="Rhea" id="RHEA:23676"/>
        <dbReference type="ChEBI" id="CHEBI:15378"/>
        <dbReference type="ChEBI" id="CHEBI:30616"/>
        <dbReference type="ChEBI" id="CHEBI:43474"/>
        <dbReference type="ChEBI" id="CHEBI:57791"/>
        <dbReference type="ChEBI" id="CHEBI:83900"/>
        <dbReference type="ChEBI" id="CHEBI:83905"/>
        <dbReference type="ChEBI" id="CHEBI:456216"/>
        <dbReference type="EC" id="6.3.2.13"/>
    </reaction>
</comment>
<dbReference type="GO" id="GO:0008765">
    <property type="term" value="F:UDP-N-acetylmuramoylalanyl-D-glutamate-2,6-diaminopimelate ligase activity"/>
    <property type="evidence" value="ECO:0007669"/>
    <property type="project" value="UniProtKB-UniRule"/>
</dbReference>
<dbReference type="SUPFAM" id="SSF53244">
    <property type="entry name" value="MurD-like peptide ligases, peptide-binding domain"/>
    <property type="match status" value="1"/>
</dbReference>
<comment type="subcellular location">
    <subcellularLocation>
        <location evidence="12 13">Cytoplasm</location>
    </subcellularLocation>
</comment>
<reference evidence="17" key="1">
    <citation type="submission" date="2020-10" db="EMBL/GenBank/DDBJ databases">
        <authorList>
            <person name="Gilroy R."/>
        </authorList>
    </citation>
    <scope>NUCLEOTIDE SEQUENCE</scope>
    <source>
        <strain evidence="17">USAMLcec3-3695</strain>
    </source>
</reference>
<dbReference type="EC" id="6.3.2.13" evidence="12"/>
<dbReference type="GO" id="GO:0008360">
    <property type="term" value="P:regulation of cell shape"/>
    <property type="evidence" value="ECO:0007669"/>
    <property type="project" value="UniProtKB-KW"/>
</dbReference>
<keyword evidence="6 12" id="KW-0547">Nucleotide-binding</keyword>
<keyword evidence="9 12" id="KW-0573">Peptidoglycan synthesis</keyword>
<feature type="binding site" evidence="12">
    <location>
        <position position="27"/>
    </location>
    <ligand>
        <name>UDP-N-acetyl-alpha-D-muramoyl-L-alanyl-D-glutamate</name>
        <dbReference type="ChEBI" id="CHEBI:83900"/>
    </ligand>
</feature>
<dbReference type="InterPro" id="IPR035911">
    <property type="entry name" value="MurE/MurF_N"/>
</dbReference>
<evidence type="ECO:0000256" key="2">
    <source>
        <dbReference type="ARBA" id="ARBA00005898"/>
    </source>
</evidence>
<keyword evidence="3 12" id="KW-0963">Cytoplasm</keyword>
<feature type="domain" description="Mur ligase central" evidence="16">
    <location>
        <begin position="103"/>
        <end position="304"/>
    </location>
</feature>
<dbReference type="NCBIfam" id="NF001126">
    <property type="entry name" value="PRK00139.1-4"/>
    <property type="match status" value="1"/>
</dbReference>
<dbReference type="PANTHER" id="PTHR23135:SF4">
    <property type="entry name" value="UDP-N-ACETYLMURAMOYL-L-ALANYL-D-GLUTAMATE--2,6-DIAMINOPIMELATE LIGASE MURE HOMOLOG, CHLOROPLASTIC"/>
    <property type="match status" value="1"/>
</dbReference>
<name>A0A9D1MD74_9FIRM</name>
<dbReference type="InterPro" id="IPR036565">
    <property type="entry name" value="Mur-like_cat_sf"/>
</dbReference>
<dbReference type="Gene3D" id="3.40.1390.10">
    <property type="entry name" value="MurE/MurF, N-terminal domain"/>
    <property type="match status" value="1"/>
</dbReference>
<evidence type="ECO:0000313" key="17">
    <source>
        <dbReference type="EMBL" id="HIU58004.1"/>
    </source>
</evidence>
<dbReference type="SUPFAM" id="SSF53623">
    <property type="entry name" value="MurD-like peptide ligases, catalytic domain"/>
    <property type="match status" value="1"/>
</dbReference>
<evidence type="ECO:0000256" key="3">
    <source>
        <dbReference type="ARBA" id="ARBA00022490"/>
    </source>
</evidence>
<sequence length="483" mass="53103">MLASELFGSLWSADMGDTEITGIAYDSRKVNEGNVFVCIKGYETDGHIYAKSAAEKGAAVIVAEDKIDVPARVVYVKDSRKTIAELACRYYGYPSKKFSLVGITGTNGKTTTTYLIKSILETAGKRVGIIGTNENIIGDKILLTKSTTPTTPNALELQQLFTEMVYNGAEYVVMEVSSHALALERVHGCEFAVGVFTNLTQDHLDFHKTMENYFEAKAKLFEISEKGVVNYDDEHGRRIYEKGACGDIMKVGLEDGCDLRAENISISSRGSKFDLVYRGERYAASVQIPGRFSVYNAVCAAGAALQLGIDMETVIKGLHRAVGVVGRVEVVPTDTDYTVIIDYAHTPDGLENIINCVKGFAEGRTITLFGCGGDRDSAKRPIMGEIAGRLSDFSIITSDNPRTEDPEKIVREIEEGMKRTGGEYIVITDRREAIAYALDNARAGDVIILAGKGQETYQIIGKEKHDFDERIEVYRHLKAKENK</sequence>
<feature type="binding site" evidence="12">
    <location>
        <begin position="399"/>
        <end position="402"/>
    </location>
    <ligand>
        <name>meso-2,6-diaminopimelate</name>
        <dbReference type="ChEBI" id="CHEBI:57791"/>
    </ligand>
</feature>
<dbReference type="GO" id="GO:0000287">
    <property type="term" value="F:magnesium ion binding"/>
    <property type="evidence" value="ECO:0007669"/>
    <property type="project" value="UniProtKB-UniRule"/>
</dbReference>
<evidence type="ECO:0000256" key="8">
    <source>
        <dbReference type="ARBA" id="ARBA00022960"/>
    </source>
</evidence>
<feature type="binding site" evidence="12">
    <location>
        <begin position="150"/>
        <end position="151"/>
    </location>
    <ligand>
        <name>UDP-N-acetyl-alpha-D-muramoyl-L-alanyl-D-glutamate</name>
        <dbReference type="ChEBI" id="CHEBI:83900"/>
    </ligand>
</feature>
<protein>
    <recommendedName>
        <fullName evidence="12">UDP-N-acetylmuramoyl-L-alanyl-D-glutamate--2,6-diaminopimelate ligase</fullName>
        <ecNumber evidence="12">6.3.2.13</ecNumber>
    </recommendedName>
    <alternativeName>
        <fullName evidence="12">Meso-A2pm-adding enzyme</fullName>
    </alternativeName>
    <alternativeName>
        <fullName evidence="12">Meso-diaminopimelate-adding enzyme</fullName>
    </alternativeName>
    <alternativeName>
        <fullName evidence="12">UDP-MurNAc-L-Ala-D-Glu:meso-diaminopimelate ligase</fullName>
    </alternativeName>
    <alternativeName>
        <fullName evidence="12">UDP-MurNAc-tripeptide synthetase</fullName>
    </alternativeName>
    <alternativeName>
        <fullName evidence="12">UDP-N-acetylmuramyl-tripeptide synthetase</fullName>
    </alternativeName>
</protein>
<dbReference type="PROSITE" id="PS01011">
    <property type="entry name" value="FOLYLPOLYGLU_SYNT_1"/>
    <property type="match status" value="1"/>
</dbReference>
<feature type="binding site" evidence="12">
    <location>
        <begin position="105"/>
        <end position="111"/>
    </location>
    <ligand>
        <name>ATP</name>
        <dbReference type="ChEBI" id="CHEBI:30616"/>
    </ligand>
</feature>
<evidence type="ECO:0000256" key="11">
    <source>
        <dbReference type="ARBA" id="ARBA00023316"/>
    </source>
</evidence>
<comment type="PTM">
    <text evidence="12">Carboxylation is probably crucial for Mg(2+) binding and, consequently, for the gamma-phosphate positioning of ATP.</text>
</comment>
<accession>A0A9D1MD74</accession>
<feature type="domain" description="Mur ligase C-terminal" evidence="15">
    <location>
        <begin position="326"/>
        <end position="453"/>
    </location>
</feature>
<dbReference type="Gene3D" id="3.40.1190.10">
    <property type="entry name" value="Mur-like, catalytic domain"/>
    <property type="match status" value="1"/>
</dbReference>
<feature type="modified residue" description="N6-carboxylysine" evidence="12">
    <location>
        <position position="217"/>
    </location>
</feature>
<gene>
    <name evidence="12" type="primary">murE</name>
    <name evidence="17" type="ORF">IAA61_09390</name>
</gene>
<dbReference type="NCBIfam" id="NF001124">
    <property type="entry name" value="PRK00139.1-2"/>
    <property type="match status" value="1"/>
</dbReference>
<dbReference type="GO" id="GO:0009252">
    <property type="term" value="P:peptidoglycan biosynthetic process"/>
    <property type="evidence" value="ECO:0007669"/>
    <property type="project" value="UniProtKB-UniRule"/>
</dbReference>
<dbReference type="InterPro" id="IPR018109">
    <property type="entry name" value="Folylpolyglutamate_synth_CS"/>
</dbReference>
<dbReference type="InterPro" id="IPR036615">
    <property type="entry name" value="Mur_ligase_C_dom_sf"/>
</dbReference>
<dbReference type="InterPro" id="IPR013221">
    <property type="entry name" value="Mur_ligase_cen"/>
</dbReference>
<feature type="binding site" evidence="12">
    <location>
        <position position="375"/>
    </location>
    <ligand>
        <name>meso-2,6-diaminopimelate</name>
        <dbReference type="ChEBI" id="CHEBI:57791"/>
    </ligand>
</feature>
<dbReference type="SUPFAM" id="SSF63418">
    <property type="entry name" value="MurE/MurF N-terminal domain"/>
    <property type="match status" value="1"/>
</dbReference>
<keyword evidence="4 12" id="KW-0436">Ligase</keyword>
<comment type="cofactor">
    <cofactor evidence="12">
        <name>Mg(2+)</name>
        <dbReference type="ChEBI" id="CHEBI:18420"/>
    </cofactor>
</comment>
<dbReference type="AlphaFoldDB" id="A0A9D1MD74"/>
<evidence type="ECO:0000256" key="7">
    <source>
        <dbReference type="ARBA" id="ARBA00022840"/>
    </source>
</evidence>
<dbReference type="Pfam" id="PF08245">
    <property type="entry name" value="Mur_ligase_M"/>
    <property type="match status" value="1"/>
</dbReference>
<reference evidence="17" key="2">
    <citation type="journal article" date="2021" name="PeerJ">
        <title>Extensive microbial diversity within the chicken gut microbiome revealed by metagenomics and culture.</title>
        <authorList>
            <person name="Gilroy R."/>
            <person name="Ravi A."/>
            <person name="Getino M."/>
            <person name="Pursley I."/>
            <person name="Horton D.L."/>
            <person name="Alikhan N.F."/>
            <person name="Baker D."/>
            <person name="Gharbi K."/>
            <person name="Hall N."/>
            <person name="Watson M."/>
            <person name="Adriaenssens E.M."/>
            <person name="Foster-Nyarko E."/>
            <person name="Jarju S."/>
            <person name="Secka A."/>
            <person name="Antonio M."/>
            <person name="Oren A."/>
            <person name="Chaudhuri R.R."/>
            <person name="La Ragione R."/>
            <person name="Hildebrand F."/>
            <person name="Pallen M.J."/>
        </authorList>
    </citation>
    <scope>NUCLEOTIDE SEQUENCE</scope>
    <source>
        <strain evidence="17">USAMLcec3-3695</strain>
    </source>
</reference>
<keyword evidence="5 12" id="KW-0132">Cell division</keyword>
<feature type="binding site" evidence="12">
    <location>
        <position position="185"/>
    </location>
    <ligand>
        <name>UDP-N-acetyl-alpha-D-muramoyl-L-alanyl-D-glutamate</name>
        <dbReference type="ChEBI" id="CHEBI:83900"/>
    </ligand>
</feature>
<dbReference type="Pfam" id="PF01225">
    <property type="entry name" value="Mur_ligase"/>
    <property type="match status" value="1"/>
</dbReference>
<keyword evidence="8 12" id="KW-0133">Cell shape</keyword>
<evidence type="ECO:0000313" key="18">
    <source>
        <dbReference type="Proteomes" id="UP000824109"/>
    </source>
</evidence>
<keyword evidence="12" id="KW-0460">Magnesium</keyword>
<feature type="binding site" evidence="12">
    <location>
        <position position="455"/>
    </location>
    <ligand>
        <name>meso-2,6-diaminopimelate</name>
        <dbReference type="ChEBI" id="CHEBI:57791"/>
    </ligand>
</feature>
<evidence type="ECO:0000256" key="1">
    <source>
        <dbReference type="ARBA" id="ARBA00004752"/>
    </source>
</evidence>
<dbReference type="GO" id="GO:0005524">
    <property type="term" value="F:ATP binding"/>
    <property type="evidence" value="ECO:0007669"/>
    <property type="project" value="UniProtKB-UniRule"/>
</dbReference>
<keyword evidence="11 12" id="KW-0961">Cell wall biogenesis/degradation</keyword>
<evidence type="ECO:0000256" key="12">
    <source>
        <dbReference type="HAMAP-Rule" id="MF_00208"/>
    </source>
</evidence>